<dbReference type="InterPro" id="IPR020449">
    <property type="entry name" value="Tscrpt_reg_AraC-type_HTH"/>
</dbReference>
<evidence type="ECO:0000313" key="5">
    <source>
        <dbReference type="EMBL" id="MFD2117209.1"/>
    </source>
</evidence>
<dbReference type="PANTHER" id="PTHR43280">
    <property type="entry name" value="ARAC-FAMILY TRANSCRIPTIONAL REGULATOR"/>
    <property type="match status" value="1"/>
</dbReference>
<dbReference type="Pfam" id="PF12833">
    <property type="entry name" value="HTH_18"/>
    <property type="match status" value="1"/>
</dbReference>
<proteinExistence type="predicted"/>
<dbReference type="PANTHER" id="PTHR43280:SF2">
    <property type="entry name" value="HTH-TYPE TRANSCRIPTIONAL REGULATOR EXSA"/>
    <property type="match status" value="1"/>
</dbReference>
<dbReference type="InterPro" id="IPR018060">
    <property type="entry name" value="HTH_AraC"/>
</dbReference>
<evidence type="ECO:0000256" key="3">
    <source>
        <dbReference type="ARBA" id="ARBA00023163"/>
    </source>
</evidence>
<reference evidence="6" key="1">
    <citation type="journal article" date="2019" name="Int. J. Syst. Evol. Microbiol.">
        <title>The Global Catalogue of Microorganisms (GCM) 10K type strain sequencing project: providing services to taxonomists for standard genome sequencing and annotation.</title>
        <authorList>
            <consortium name="The Broad Institute Genomics Platform"/>
            <consortium name="The Broad Institute Genome Sequencing Center for Infectious Disease"/>
            <person name="Wu L."/>
            <person name="Ma J."/>
        </authorList>
    </citation>
    <scope>NUCLEOTIDE SEQUENCE [LARGE SCALE GENOMIC DNA]</scope>
    <source>
        <strain evidence="6">GH52</strain>
    </source>
</reference>
<dbReference type="SUPFAM" id="SSF51215">
    <property type="entry name" value="Regulatory protein AraC"/>
    <property type="match status" value="1"/>
</dbReference>
<dbReference type="InterPro" id="IPR037923">
    <property type="entry name" value="HTH-like"/>
</dbReference>
<keyword evidence="1" id="KW-0805">Transcription regulation</keyword>
<protein>
    <submittedName>
        <fullName evidence="5">Helix-turn-helix domain-containing protein</fullName>
    </submittedName>
</protein>
<evidence type="ECO:0000313" key="6">
    <source>
        <dbReference type="Proteomes" id="UP001597362"/>
    </source>
</evidence>
<dbReference type="InterPro" id="IPR014710">
    <property type="entry name" value="RmlC-like_jellyroll"/>
</dbReference>
<dbReference type="Pfam" id="PF07883">
    <property type="entry name" value="Cupin_2"/>
    <property type="match status" value="1"/>
</dbReference>
<name>A0ABW4YP08_9BACL</name>
<keyword evidence="3" id="KW-0804">Transcription</keyword>
<accession>A0ABW4YP08</accession>
<dbReference type="RefSeq" id="WP_377774159.1">
    <property type="nucleotide sequence ID" value="NZ_JBHUHO010000037.1"/>
</dbReference>
<evidence type="ECO:0000256" key="2">
    <source>
        <dbReference type="ARBA" id="ARBA00023125"/>
    </source>
</evidence>
<dbReference type="InterPro" id="IPR009057">
    <property type="entry name" value="Homeodomain-like_sf"/>
</dbReference>
<keyword evidence="6" id="KW-1185">Reference proteome</keyword>
<organism evidence="5 6">
    <name type="scientific">Paenibacillus yanchengensis</name>
    <dbReference type="NCBI Taxonomy" id="2035833"/>
    <lineage>
        <taxon>Bacteria</taxon>
        <taxon>Bacillati</taxon>
        <taxon>Bacillota</taxon>
        <taxon>Bacilli</taxon>
        <taxon>Bacillales</taxon>
        <taxon>Paenibacillaceae</taxon>
        <taxon>Paenibacillus</taxon>
    </lineage>
</organism>
<comment type="caution">
    <text evidence="5">The sequence shown here is derived from an EMBL/GenBank/DDBJ whole genome shotgun (WGS) entry which is preliminary data.</text>
</comment>
<dbReference type="PRINTS" id="PR00032">
    <property type="entry name" value="HTHARAC"/>
</dbReference>
<dbReference type="Gene3D" id="1.10.10.60">
    <property type="entry name" value="Homeodomain-like"/>
    <property type="match status" value="2"/>
</dbReference>
<dbReference type="PROSITE" id="PS01124">
    <property type="entry name" value="HTH_ARAC_FAMILY_2"/>
    <property type="match status" value="1"/>
</dbReference>
<dbReference type="Gene3D" id="2.60.120.10">
    <property type="entry name" value="Jelly Rolls"/>
    <property type="match status" value="1"/>
</dbReference>
<evidence type="ECO:0000256" key="1">
    <source>
        <dbReference type="ARBA" id="ARBA00023015"/>
    </source>
</evidence>
<dbReference type="SUPFAM" id="SSF46689">
    <property type="entry name" value="Homeodomain-like"/>
    <property type="match status" value="2"/>
</dbReference>
<dbReference type="SMART" id="SM00342">
    <property type="entry name" value="HTH_ARAC"/>
    <property type="match status" value="1"/>
</dbReference>
<dbReference type="InterPro" id="IPR018062">
    <property type="entry name" value="HTH_AraC-typ_CS"/>
</dbReference>
<dbReference type="EMBL" id="JBHUHO010000037">
    <property type="protein sequence ID" value="MFD2117209.1"/>
    <property type="molecule type" value="Genomic_DNA"/>
</dbReference>
<dbReference type="InterPro" id="IPR013096">
    <property type="entry name" value="Cupin_2"/>
</dbReference>
<gene>
    <name evidence="5" type="ORF">ACFSJH_15880</name>
</gene>
<feature type="domain" description="HTH araC/xylS-type" evidence="4">
    <location>
        <begin position="187"/>
        <end position="289"/>
    </location>
</feature>
<evidence type="ECO:0000259" key="4">
    <source>
        <dbReference type="PROSITE" id="PS01124"/>
    </source>
</evidence>
<sequence>MSLKLEKKDRWIYYRGTKEEMKAIPELELLGYDRFNKAEEINLHTHENAYEFVFLVQGEANWEVNEQIYHTMANQVFHTKPGQQHRASFNFIAPCTIWWIIIQDPKSSEQWLQLTKDEQEQFTLFLEQLPTVIPANRLLGETFGHLQQLIDQSHIPLYAYQIRHQIISLLLQFMHARPVDQQAVQMKQFAAALAEHIKRNPALRYTTADLAKQNNLSESHFYRAFRMYNGQSPAVYMERTRMDLARQLLLQTTTPITTLAFDLGFKTSQHFATIFKKYVGVTPSEWREAKGNI</sequence>
<keyword evidence="2" id="KW-0238">DNA-binding</keyword>
<dbReference type="Proteomes" id="UP001597362">
    <property type="component" value="Unassembled WGS sequence"/>
</dbReference>
<dbReference type="PROSITE" id="PS00041">
    <property type="entry name" value="HTH_ARAC_FAMILY_1"/>
    <property type="match status" value="1"/>
</dbReference>